<name>A0A0J8GU16_9ALTE</name>
<feature type="domain" description="Response regulatory" evidence="7">
    <location>
        <begin position="699"/>
        <end position="818"/>
    </location>
</feature>
<dbReference type="STRING" id="1513271.XM47_04370"/>
<dbReference type="InterPro" id="IPR005467">
    <property type="entry name" value="His_kinase_dom"/>
</dbReference>
<dbReference type="InterPro" id="IPR001789">
    <property type="entry name" value="Sig_transdc_resp-reg_receiver"/>
</dbReference>
<keyword evidence="3 5" id="KW-0597">Phosphoprotein</keyword>
<evidence type="ECO:0000256" key="3">
    <source>
        <dbReference type="ARBA" id="ARBA00022553"/>
    </source>
</evidence>
<dbReference type="Proteomes" id="UP000037600">
    <property type="component" value="Unassembled WGS sequence"/>
</dbReference>
<dbReference type="Gene3D" id="3.30.565.10">
    <property type="entry name" value="Histidine kinase-like ATPase, C-terminal domain"/>
    <property type="match status" value="1"/>
</dbReference>
<reference evidence="8 9" key="1">
    <citation type="submission" date="2015-04" db="EMBL/GenBank/DDBJ databases">
        <title>Draft Genome Sequence of the Novel Agar-Digesting Marine Bacterium Q1.</title>
        <authorList>
            <person name="Li Y."/>
            <person name="Li D."/>
            <person name="Chen G."/>
            <person name="Du Z."/>
        </authorList>
    </citation>
    <scope>NUCLEOTIDE SEQUENCE [LARGE SCALE GENOMIC DNA]</scope>
    <source>
        <strain evidence="8 9">Q1</strain>
    </source>
</reference>
<dbReference type="SUPFAM" id="SSF55785">
    <property type="entry name" value="PYP-like sensor domain (PAS domain)"/>
    <property type="match status" value="2"/>
</dbReference>
<evidence type="ECO:0000256" key="5">
    <source>
        <dbReference type="PROSITE-ProRule" id="PRU00169"/>
    </source>
</evidence>
<sequence>MSFSNQTKCQQLATSAGLGIWEYKIESGSANFSATFKQLIKLSNSEALTWHQFKNIIHSDDREIFDAFFDSHIASNTPLELELRLVVDGKACWYKLRGYKQSGDSPYHGLVLGYIVDYGLEKEILNELGKTMEAKELALSAGKIGTWSAVPINENEWRWHWDTRANKIFKLEPSDIGNIQTWIDTLHTEDKDRVVNALTLSLTKGIDFEESYRAVLKNDELIYVYAKGVCKRKGHGKIVSIDGICIEQTQEYAIQNELRKLNTELEARVKDRTKQLEQACLQAEQASQTKSDFLSMMSHELRTPMNAIIGSLDLLNQSQLDYESQDLIETAVTSANNLVYILNDILDLNKIEAGKMELEIVPFSISEIIDNVIKVFLPETAKKGIILDVREDPKIPLLVDGDPVRIRQILFNLIGNAIKFTETTDSTLGKVVLDARILSVEGSIFLVSFSIKDNGIGIDKATQKKLFSPFIQAERSTTRKYGGTGLGLAICGKLTDIMGGAIHLESELDLGSTFTLELPLWKTNEYDKVPRFKQASFYLVNLNPYLNKLENRLGLYIEAEGGDVRHTSYDDLMKNLANTGDLATIILLAGEVLEFESEISNLNQLAKKNNRKLLLIIDKTQKTLAKQKFSNLDIIPIKPATRAQLISSIEKSLVKINSGYEEIDLEEFDLGLDLDTELLNPTPSKSEQQNNEIVNDVTDILIVEDNPLNQKLIAKQMEKIGFSYKIANDGIEGLNIWQQYKFKLILTDCHMPNLNGYEMTSKIREIELEANQAQIPIVALTGAAMTGEKSHCLSIGMNGFLSKPVQMKELESTLNQWLK</sequence>
<dbReference type="Gene3D" id="3.40.50.2300">
    <property type="match status" value="1"/>
</dbReference>
<comment type="caution">
    <text evidence="8">The sequence shown here is derived from an EMBL/GenBank/DDBJ whole genome shotgun (WGS) entry which is preliminary data.</text>
</comment>
<evidence type="ECO:0000259" key="6">
    <source>
        <dbReference type="PROSITE" id="PS50109"/>
    </source>
</evidence>
<organism evidence="8 9">
    <name type="scientific">Catenovulum maritimum</name>
    <dbReference type="NCBI Taxonomy" id="1513271"/>
    <lineage>
        <taxon>Bacteria</taxon>
        <taxon>Pseudomonadati</taxon>
        <taxon>Pseudomonadota</taxon>
        <taxon>Gammaproteobacteria</taxon>
        <taxon>Alteromonadales</taxon>
        <taxon>Alteromonadaceae</taxon>
        <taxon>Catenovulum</taxon>
    </lineage>
</organism>
<dbReference type="SMART" id="SM00388">
    <property type="entry name" value="HisKA"/>
    <property type="match status" value="1"/>
</dbReference>
<evidence type="ECO:0000256" key="2">
    <source>
        <dbReference type="ARBA" id="ARBA00012438"/>
    </source>
</evidence>
<dbReference type="PROSITE" id="PS50110">
    <property type="entry name" value="RESPONSE_REGULATORY"/>
    <property type="match status" value="1"/>
</dbReference>
<dbReference type="InterPro" id="IPR036097">
    <property type="entry name" value="HisK_dim/P_sf"/>
</dbReference>
<protein>
    <recommendedName>
        <fullName evidence="2">histidine kinase</fullName>
        <ecNumber evidence="2">2.7.13.3</ecNumber>
    </recommendedName>
</protein>
<evidence type="ECO:0000259" key="7">
    <source>
        <dbReference type="PROSITE" id="PS50110"/>
    </source>
</evidence>
<dbReference type="Pfam" id="PF00072">
    <property type="entry name" value="Response_reg"/>
    <property type="match status" value="1"/>
</dbReference>
<dbReference type="InterPro" id="IPR004358">
    <property type="entry name" value="Sig_transdc_His_kin-like_C"/>
</dbReference>
<dbReference type="CDD" id="cd16922">
    <property type="entry name" value="HATPase_EvgS-ArcB-TorS-like"/>
    <property type="match status" value="1"/>
</dbReference>
<dbReference type="CDD" id="cd17546">
    <property type="entry name" value="REC_hyHK_CKI1_RcsC-like"/>
    <property type="match status" value="1"/>
</dbReference>
<dbReference type="SUPFAM" id="SSF47384">
    <property type="entry name" value="Homodimeric domain of signal transducing histidine kinase"/>
    <property type="match status" value="1"/>
</dbReference>
<dbReference type="GO" id="GO:0000155">
    <property type="term" value="F:phosphorelay sensor kinase activity"/>
    <property type="evidence" value="ECO:0007669"/>
    <property type="project" value="InterPro"/>
</dbReference>
<feature type="modified residue" description="4-aspartylphosphate" evidence="5">
    <location>
        <position position="748"/>
    </location>
</feature>
<dbReference type="EC" id="2.7.13.3" evidence="2"/>
<dbReference type="PATRIC" id="fig|1513271.3.peg.905"/>
<dbReference type="Pfam" id="PF00512">
    <property type="entry name" value="HisKA"/>
    <property type="match status" value="1"/>
</dbReference>
<dbReference type="SUPFAM" id="SSF52172">
    <property type="entry name" value="CheY-like"/>
    <property type="match status" value="1"/>
</dbReference>
<dbReference type="Pfam" id="PF02518">
    <property type="entry name" value="HATPase_c"/>
    <property type="match status" value="1"/>
</dbReference>
<dbReference type="AlphaFoldDB" id="A0A0J8GU16"/>
<dbReference type="InterPro" id="IPR011006">
    <property type="entry name" value="CheY-like_superfamily"/>
</dbReference>
<dbReference type="RefSeq" id="WP_048690198.1">
    <property type="nucleotide sequence ID" value="NZ_KQ130484.1"/>
</dbReference>
<dbReference type="PANTHER" id="PTHR45339">
    <property type="entry name" value="HYBRID SIGNAL TRANSDUCTION HISTIDINE KINASE J"/>
    <property type="match status" value="1"/>
</dbReference>
<dbReference type="OrthoDB" id="9810730at2"/>
<feature type="domain" description="Histidine kinase" evidence="6">
    <location>
        <begin position="296"/>
        <end position="522"/>
    </location>
</feature>
<dbReference type="CDD" id="cd00082">
    <property type="entry name" value="HisKA"/>
    <property type="match status" value="1"/>
</dbReference>
<dbReference type="InterPro" id="IPR003661">
    <property type="entry name" value="HisK_dim/P_dom"/>
</dbReference>
<evidence type="ECO:0000313" key="8">
    <source>
        <dbReference type="EMBL" id="KMT66237.1"/>
    </source>
</evidence>
<dbReference type="PRINTS" id="PR00344">
    <property type="entry name" value="BCTRLSENSOR"/>
</dbReference>
<dbReference type="Gene3D" id="1.10.287.130">
    <property type="match status" value="1"/>
</dbReference>
<dbReference type="EMBL" id="LAZL01000005">
    <property type="protein sequence ID" value="KMT66237.1"/>
    <property type="molecule type" value="Genomic_DNA"/>
</dbReference>
<gene>
    <name evidence="8" type="ORF">XM47_04370</name>
</gene>
<proteinExistence type="predicted"/>
<dbReference type="SMART" id="SM00448">
    <property type="entry name" value="REC"/>
    <property type="match status" value="1"/>
</dbReference>
<accession>A0A0J8GU16</accession>
<dbReference type="SMART" id="SM00387">
    <property type="entry name" value="HATPase_c"/>
    <property type="match status" value="1"/>
</dbReference>
<dbReference type="PANTHER" id="PTHR45339:SF5">
    <property type="entry name" value="HISTIDINE KINASE"/>
    <property type="match status" value="1"/>
</dbReference>
<dbReference type="FunFam" id="3.30.565.10:FF:000010">
    <property type="entry name" value="Sensor histidine kinase RcsC"/>
    <property type="match status" value="1"/>
</dbReference>
<dbReference type="SUPFAM" id="SSF55874">
    <property type="entry name" value="ATPase domain of HSP90 chaperone/DNA topoisomerase II/histidine kinase"/>
    <property type="match status" value="1"/>
</dbReference>
<dbReference type="InterPro" id="IPR036890">
    <property type="entry name" value="HATPase_C_sf"/>
</dbReference>
<evidence type="ECO:0000313" key="9">
    <source>
        <dbReference type="Proteomes" id="UP000037600"/>
    </source>
</evidence>
<dbReference type="Gene3D" id="3.30.450.20">
    <property type="entry name" value="PAS domain"/>
    <property type="match status" value="2"/>
</dbReference>
<dbReference type="PROSITE" id="PS50109">
    <property type="entry name" value="HIS_KIN"/>
    <property type="match status" value="1"/>
</dbReference>
<keyword evidence="9" id="KW-1185">Reference proteome</keyword>
<dbReference type="InterPro" id="IPR003594">
    <property type="entry name" value="HATPase_dom"/>
</dbReference>
<evidence type="ECO:0000256" key="1">
    <source>
        <dbReference type="ARBA" id="ARBA00000085"/>
    </source>
</evidence>
<dbReference type="Pfam" id="PF08447">
    <property type="entry name" value="PAS_3"/>
    <property type="match status" value="1"/>
</dbReference>
<evidence type="ECO:0000256" key="4">
    <source>
        <dbReference type="ARBA" id="ARBA00023012"/>
    </source>
</evidence>
<keyword evidence="4" id="KW-0902">Two-component regulatory system</keyword>
<dbReference type="InterPro" id="IPR035965">
    <property type="entry name" value="PAS-like_dom_sf"/>
</dbReference>
<dbReference type="InterPro" id="IPR013655">
    <property type="entry name" value="PAS_fold_3"/>
</dbReference>
<comment type="catalytic activity">
    <reaction evidence="1">
        <text>ATP + protein L-histidine = ADP + protein N-phospho-L-histidine.</text>
        <dbReference type="EC" id="2.7.13.3"/>
    </reaction>
</comment>